<evidence type="ECO:0000313" key="9">
    <source>
        <dbReference type="Proteomes" id="UP001162640"/>
    </source>
</evidence>
<keyword evidence="3" id="KW-0418">Kinase</keyword>
<dbReference type="EMBL" id="BLQM01000440">
    <property type="protein sequence ID" value="GMH90015.1"/>
    <property type="molecule type" value="Genomic_DNA"/>
</dbReference>
<name>A0A9W7BLD3_9STRA</name>
<feature type="transmembrane region" description="Helical" evidence="6">
    <location>
        <begin position="143"/>
        <end position="164"/>
    </location>
</feature>
<feature type="compositionally biased region" description="Basic and acidic residues" evidence="5">
    <location>
        <begin position="646"/>
        <end position="671"/>
    </location>
</feature>
<keyword evidence="6" id="KW-0472">Membrane</keyword>
<evidence type="ECO:0000256" key="3">
    <source>
        <dbReference type="ARBA" id="ARBA00022777"/>
    </source>
</evidence>
<keyword evidence="6" id="KW-1133">Transmembrane helix</keyword>
<keyword evidence="2" id="KW-0547">Nucleotide-binding</keyword>
<feature type="transmembrane region" description="Helical" evidence="6">
    <location>
        <begin position="170"/>
        <end position="195"/>
    </location>
</feature>
<sequence length="894" mass="99966">MEIIKPFKRKDAEYSASYSFINRPINYPRLNLPSNPPPSPQILLILFLHVLNKLVLNLHRALHGLTSNTVSISLHIRILEGLILWCVIWGLYCYLDIDDAASDASTFALVIDAVVYSLSAFFETVVLFLLCSSSIGLNAFKKSYFTSFMLSLLLLTLFVIFGVYNTRDSPPLFCINTLIGVRYILTSILYVGGLIYSRKTEPNRYAINRYVAFIVPCSLGKAFGRFMMAADYDPGFCLYDLSRLITYLFFPQVVYIALKRDSQYWTEDITKDRSYETDFLDETTKEELPNYADVVIPKTELYYLSKIEESPAGSLQLHVWRRKVVCVKVFQMDYLTRSSIQKFKLEANAMRSLRHDNIVRFMGVVIDPPDMGIVMEYCPNGDLFSILEKLRKKYDANKREVRQDSFASFHGAGTPSTSVFRTPSHALYQSLAGEDSMSSVDSAMLKDDIESKPRASFSPFKVMKEPRASFSPFKVMKEVARGMRYLHSKEGGRQAHRDLKSLNILLNDGWQSKIADFGECTNIGGGGTNMSASGEVGTPAWTAPEVLNHDRVSLKSDVFSFGIVMWEIMTWLPPTILLPQREITRQIKKKDEQLMKVIGNVFGVTKTSQKMSPKLNGGRPIKGGKGRDGRGRKKGGTDSNGKKPRSNSEDGGGRRRVKTEQLEDENDPHNRYALRESLRAANSLDEQDSTDVDMSLDSGMGWGGQDDMRVGRGKRTDVLIKFELNDEEDVRVLVAEKMYRPPLVKAPRSLVDLMQRCWSQDPQLRPSFSQIVSDLDQIEKANEGIDGQFPFEIANLVNYAADYIKSPLPPKPYSKQPSMSMAGSERGSMNSSVGGIGNIKDIFNTGSCATPRSSGIFSGGAGGNGGNDLDAALLGGLDPPISPNSARIYNKERS</sequence>
<evidence type="ECO:0000256" key="6">
    <source>
        <dbReference type="SAM" id="Phobius"/>
    </source>
</evidence>
<dbReference type="PANTHER" id="PTHR44329">
    <property type="entry name" value="SERINE/THREONINE-PROTEIN KINASE TNNI3K-RELATED"/>
    <property type="match status" value="1"/>
</dbReference>
<feature type="region of interest" description="Disordered" evidence="5">
    <location>
        <begin position="810"/>
        <end position="829"/>
    </location>
</feature>
<dbReference type="Pfam" id="PF07714">
    <property type="entry name" value="PK_Tyr_Ser-Thr"/>
    <property type="match status" value="2"/>
</dbReference>
<dbReference type="InterPro" id="IPR011009">
    <property type="entry name" value="Kinase-like_dom_sf"/>
</dbReference>
<dbReference type="PROSITE" id="PS50011">
    <property type="entry name" value="PROTEIN_KINASE_DOM"/>
    <property type="match status" value="1"/>
</dbReference>
<protein>
    <recommendedName>
        <fullName evidence="7">Protein kinase domain-containing protein</fullName>
    </recommendedName>
</protein>
<organism evidence="8 9">
    <name type="scientific">Triparma laevis f. inornata</name>
    <dbReference type="NCBI Taxonomy" id="1714386"/>
    <lineage>
        <taxon>Eukaryota</taxon>
        <taxon>Sar</taxon>
        <taxon>Stramenopiles</taxon>
        <taxon>Ochrophyta</taxon>
        <taxon>Bolidophyceae</taxon>
        <taxon>Parmales</taxon>
        <taxon>Triparmaceae</taxon>
        <taxon>Triparma</taxon>
    </lineage>
</organism>
<dbReference type="Proteomes" id="UP001162640">
    <property type="component" value="Unassembled WGS sequence"/>
</dbReference>
<evidence type="ECO:0000256" key="1">
    <source>
        <dbReference type="ARBA" id="ARBA00022679"/>
    </source>
</evidence>
<reference evidence="9" key="1">
    <citation type="journal article" date="2023" name="Commun. Biol.">
        <title>Genome analysis of Parmales, the sister group of diatoms, reveals the evolutionary specialization of diatoms from phago-mixotrophs to photoautotrophs.</title>
        <authorList>
            <person name="Ban H."/>
            <person name="Sato S."/>
            <person name="Yoshikawa S."/>
            <person name="Yamada K."/>
            <person name="Nakamura Y."/>
            <person name="Ichinomiya M."/>
            <person name="Sato N."/>
            <person name="Blanc-Mathieu R."/>
            <person name="Endo H."/>
            <person name="Kuwata A."/>
            <person name="Ogata H."/>
        </authorList>
    </citation>
    <scope>NUCLEOTIDE SEQUENCE [LARGE SCALE GENOMIC DNA]</scope>
</reference>
<evidence type="ECO:0000313" key="8">
    <source>
        <dbReference type="EMBL" id="GMH90015.1"/>
    </source>
</evidence>
<gene>
    <name evidence="8" type="ORF">TL16_g11638</name>
</gene>
<dbReference type="Gene3D" id="3.30.200.20">
    <property type="entry name" value="Phosphorylase Kinase, domain 1"/>
    <property type="match status" value="1"/>
</dbReference>
<feature type="transmembrane region" description="Helical" evidence="6">
    <location>
        <begin position="107"/>
        <end position="131"/>
    </location>
</feature>
<comment type="caution">
    <text evidence="8">The sequence shown here is derived from an EMBL/GenBank/DDBJ whole genome shotgun (WGS) entry which is preliminary data.</text>
</comment>
<feature type="compositionally biased region" description="Polar residues" evidence="5">
    <location>
        <begin position="815"/>
        <end position="829"/>
    </location>
</feature>
<evidence type="ECO:0000256" key="5">
    <source>
        <dbReference type="SAM" id="MobiDB-lite"/>
    </source>
</evidence>
<feature type="transmembrane region" description="Helical" evidence="6">
    <location>
        <begin position="74"/>
        <end position="95"/>
    </location>
</feature>
<feature type="transmembrane region" description="Helical" evidence="6">
    <location>
        <begin position="207"/>
        <end position="229"/>
    </location>
</feature>
<dbReference type="InterPro" id="IPR001245">
    <property type="entry name" value="Ser-Thr/Tyr_kinase_cat_dom"/>
</dbReference>
<keyword evidence="6" id="KW-0812">Transmembrane</keyword>
<keyword evidence="4" id="KW-0067">ATP-binding</keyword>
<dbReference type="GO" id="GO:0004674">
    <property type="term" value="F:protein serine/threonine kinase activity"/>
    <property type="evidence" value="ECO:0007669"/>
    <property type="project" value="TreeGrafter"/>
</dbReference>
<evidence type="ECO:0000259" key="7">
    <source>
        <dbReference type="PROSITE" id="PS50011"/>
    </source>
</evidence>
<dbReference type="InterPro" id="IPR000719">
    <property type="entry name" value="Prot_kinase_dom"/>
</dbReference>
<dbReference type="PANTHER" id="PTHR44329:SF288">
    <property type="entry name" value="MITOGEN-ACTIVATED PROTEIN KINASE KINASE KINASE 20"/>
    <property type="match status" value="1"/>
</dbReference>
<keyword evidence="1" id="KW-0808">Transferase</keyword>
<feature type="region of interest" description="Disordered" evidence="5">
    <location>
        <begin position="608"/>
        <end position="671"/>
    </location>
</feature>
<feature type="domain" description="Protein kinase" evidence="7">
    <location>
        <begin position="301"/>
        <end position="778"/>
    </location>
</feature>
<proteinExistence type="predicted"/>
<dbReference type="Gene3D" id="1.10.510.10">
    <property type="entry name" value="Transferase(Phosphotransferase) domain 1"/>
    <property type="match status" value="2"/>
</dbReference>
<dbReference type="InterPro" id="IPR051681">
    <property type="entry name" value="Ser/Thr_Kinases-Pseudokinases"/>
</dbReference>
<dbReference type="GO" id="GO:0005524">
    <property type="term" value="F:ATP binding"/>
    <property type="evidence" value="ECO:0007669"/>
    <property type="project" value="UniProtKB-KW"/>
</dbReference>
<dbReference type="SMART" id="SM00220">
    <property type="entry name" value="S_TKc"/>
    <property type="match status" value="1"/>
</dbReference>
<accession>A0A9W7BLD3</accession>
<evidence type="ECO:0000256" key="4">
    <source>
        <dbReference type="ARBA" id="ARBA00022840"/>
    </source>
</evidence>
<dbReference type="AlphaFoldDB" id="A0A9W7BLD3"/>
<dbReference type="SUPFAM" id="SSF56112">
    <property type="entry name" value="Protein kinase-like (PK-like)"/>
    <property type="match status" value="1"/>
</dbReference>
<evidence type="ECO:0000256" key="2">
    <source>
        <dbReference type="ARBA" id="ARBA00022741"/>
    </source>
</evidence>